<feature type="compositionally biased region" description="Gly residues" evidence="1">
    <location>
        <begin position="21"/>
        <end position="32"/>
    </location>
</feature>
<reference evidence="3" key="2">
    <citation type="journal article" date="2008" name="Nucleic Acids Res.">
        <title>The rice annotation project database (RAP-DB): 2008 update.</title>
        <authorList>
            <consortium name="The rice annotation project (RAP)"/>
        </authorList>
    </citation>
    <scope>GENOME REANNOTATION</scope>
    <source>
        <strain evidence="3">cv. Nipponbare</strain>
    </source>
</reference>
<dbReference type="Proteomes" id="UP000000763">
    <property type="component" value="Chromosome 5"/>
</dbReference>
<organism evidence="2 3">
    <name type="scientific">Oryza sativa subsp. japonica</name>
    <name type="common">Rice</name>
    <dbReference type="NCBI Taxonomy" id="39947"/>
    <lineage>
        <taxon>Eukaryota</taxon>
        <taxon>Viridiplantae</taxon>
        <taxon>Streptophyta</taxon>
        <taxon>Embryophyta</taxon>
        <taxon>Tracheophyta</taxon>
        <taxon>Spermatophyta</taxon>
        <taxon>Magnoliopsida</taxon>
        <taxon>Liliopsida</taxon>
        <taxon>Poales</taxon>
        <taxon>Poaceae</taxon>
        <taxon>BOP clade</taxon>
        <taxon>Oryzoideae</taxon>
        <taxon>Oryzeae</taxon>
        <taxon>Oryzinae</taxon>
        <taxon>Oryza</taxon>
        <taxon>Oryza sativa</taxon>
    </lineage>
</organism>
<gene>
    <name evidence="2" type="primary">OSJNBa0055E23.12</name>
</gene>
<feature type="compositionally biased region" description="Gly residues" evidence="1">
    <location>
        <begin position="293"/>
        <end position="305"/>
    </location>
</feature>
<evidence type="ECO:0000256" key="1">
    <source>
        <dbReference type="SAM" id="MobiDB-lite"/>
    </source>
</evidence>
<name>Q6I541_ORYSJ</name>
<reference evidence="3" key="1">
    <citation type="journal article" date="2005" name="Nature">
        <title>The map-based sequence of the rice genome.</title>
        <authorList>
            <consortium name="International rice genome sequencing project (IRGSP)"/>
            <person name="Matsumoto T."/>
            <person name="Wu J."/>
            <person name="Kanamori H."/>
            <person name="Katayose Y."/>
            <person name="Fujisawa M."/>
            <person name="Namiki N."/>
            <person name="Mizuno H."/>
            <person name="Yamamoto K."/>
            <person name="Antonio B.A."/>
            <person name="Baba T."/>
            <person name="Sakata K."/>
            <person name="Nagamura Y."/>
            <person name="Aoki H."/>
            <person name="Arikawa K."/>
            <person name="Arita K."/>
            <person name="Bito T."/>
            <person name="Chiden Y."/>
            <person name="Fujitsuka N."/>
            <person name="Fukunaka R."/>
            <person name="Hamada M."/>
            <person name="Harada C."/>
            <person name="Hayashi A."/>
            <person name="Hijishita S."/>
            <person name="Honda M."/>
            <person name="Hosokawa S."/>
            <person name="Ichikawa Y."/>
            <person name="Idonuma A."/>
            <person name="Iijima M."/>
            <person name="Ikeda M."/>
            <person name="Ikeno M."/>
            <person name="Ito K."/>
            <person name="Ito S."/>
            <person name="Ito T."/>
            <person name="Ito Y."/>
            <person name="Ito Y."/>
            <person name="Iwabuchi A."/>
            <person name="Kamiya K."/>
            <person name="Karasawa W."/>
            <person name="Kurita K."/>
            <person name="Katagiri S."/>
            <person name="Kikuta A."/>
            <person name="Kobayashi H."/>
            <person name="Kobayashi N."/>
            <person name="Machita K."/>
            <person name="Maehara T."/>
            <person name="Masukawa M."/>
            <person name="Mizubayashi T."/>
            <person name="Mukai Y."/>
            <person name="Nagasaki H."/>
            <person name="Nagata Y."/>
            <person name="Naito S."/>
            <person name="Nakashima M."/>
            <person name="Nakama Y."/>
            <person name="Nakamichi Y."/>
            <person name="Nakamura M."/>
            <person name="Meguro A."/>
            <person name="Negishi M."/>
            <person name="Ohta I."/>
            <person name="Ohta T."/>
            <person name="Okamoto M."/>
            <person name="Ono N."/>
            <person name="Saji S."/>
            <person name="Sakaguchi M."/>
            <person name="Sakai K."/>
            <person name="Shibata M."/>
            <person name="Shimokawa T."/>
            <person name="Song J."/>
            <person name="Takazaki Y."/>
            <person name="Terasawa K."/>
            <person name="Tsugane M."/>
            <person name="Tsuji K."/>
            <person name="Ueda S."/>
            <person name="Waki K."/>
            <person name="Yamagata H."/>
            <person name="Yamamoto M."/>
            <person name="Yamamoto S."/>
            <person name="Yamane H."/>
            <person name="Yoshiki S."/>
            <person name="Yoshihara R."/>
            <person name="Yukawa K."/>
            <person name="Zhong H."/>
            <person name="Yano M."/>
            <person name="Yuan Q."/>
            <person name="Ouyang S."/>
            <person name="Liu J."/>
            <person name="Jones K.M."/>
            <person name="Gansberger K."/>
            <person name="Moffat K."/>
            <person name="Hill J."/>
            <person name="Bera J."/>
            <person name="Fadrosh D."/>
            <person name="Jin S."/>
            <person name="Johri S."/>
            <person name="Kim M."/>
            <person name="Overton L."/>
            <person name="Reardon M."/>
            <person name="Tsitrin T."/>
            <person name="Vuong H."/>
            <person name="Weaver B."/>
            <person name="Ciecko A."/>
            <person name="Tallon L."/>
            <person name="Jackson J."/>
            <person name="Pai G."/>
            <person name="Aken S.V."/>
            <person name="Utterback T."/>
            <person name="Reidmuller S."/>
            <person name="Feldblyum T."/>
            <person name="Hsiao J."/>
            <person name="Zismann V."/>
            <person name="Iobst S."/>
            <person name="de Vazeille A.R."/>
            <person name="Buell C.R."/>
            <person name="Ying K."/>
            <person name="Li Y."/>
            <person name="Lu T."/>
            <person name="Huang Y."/>
            <person name="Zhao Q."/>
            <person name="Feng Q."/>
            <person name="Zhang L."/>
            <person name="Zhu J."/>
            <person name="Weng Q."/>
            <person name="Mu J."/>
            <person name="Lu Y."/>
            <person name="Fan D."/>
            <person name="Liu Y."/>
            <person name="Guan J."/>
            <person name="Zhang Y."/>
            <person name="Yu S."/>
            <person name="Liu X."/>
            <person name="Zhang Y."/>
            <person name="Hong G."/>
            <person name="Han B."/>
            <person name="Choisne N."/>
            <person name="Demange N."/>
            <person name="Orjeda G."/>
            <person name="Samain S."/>
            <person name="Cattolico L."/>
            <person name="Pelletier E."/>
            <person name="Couloux A."/>
            <person name="Segurens B."/>
            <person name="Wincker P."/>
            <person name="D'Hont A."/>
            <person name="Scarpelli C."/>
            <person name="Weissenbach J."/>
            <person name="Salanoubat M."/>
            <person name="Quetier F."/>
            <person name="Yu Y."/>
            <person name="Kim H.R."/>
            <person name="Rambo T."/>
            <person name="Currie J."/>
            <person name="Collura K."/>
            <person name="Luo M."/>
            <person name="Yang T."/>
            <person name="Ammiraju J.S.S."/>
            <person name="Engler F."/>
            <person name="Soderlund C."/>
            <person name="Wing R.A."/>
            <person name="Palmer L.E."/>
            <person name="de la Bastide M."/>
            <person name="Spiegel L."/>
            <person name="Nascimento L."/>
            <person name="Zutavern T."/>
            <person name="O'Shaughnessy A."/>
            <person name="Dike S."/>
            <person name="Dedhia N."/>
            <person name="Preston R."/>
            <person name="Balija V."/>
            <person name="McCombie W.R."/>
            <person name="Chow T."/>
            <person name="Chen H."/>
            <person name="Chung M."/>
            <person name="Chen C."/>
            <person name="Shaw J."/>
            <person name="Wu H."/>
            <person name="Hsiao K."/>
            <person name="Chao Y."/>
            <person name="Chu M."/>
            <person name="Cheng C."/>
            <person name="Hour A."/>
            <person name="Lee P."/>
            <person name="Lin S."/>
            <person name="Lin Y."/>
            <person name="Liou J."/>
            <person name="Liu S."/>
            <person name="Hsing Y."/>
            <person name="Raghuvanshi S."/>
            <person name="Mohanty A."/>
            <person name="Bharti A.K."/>
            <person name="Gaur A."/>
            <person name="Gupta V."/>
            <person name="Kumar D."/>
            <person name="Ravi V."/>
            <person name="Vij S."/>
            <person name="Kapur A."/>
            <person name="Khurana P."/>
            <person name="Khurana P."/>
            <person name="Khurana J.P."/>
            <person name="Tyagi A.K."/>
            <person name="Gaikwad K."/>
            <person name="Singh A."/>
            <person name="Dalal V."/>
            <person name="Srivastava S."/>
            <person name="Dixit A."/>
            <person name="Pal A.K."/>
            <person name="Ghazi I.A."/>
            <person name="Yadav M."/>
            <person name="Pandit A."/>
            <person name="Bhargava A."/>
            <person name="Sureshbabu K."/>
            <person name="Batra K."/>
            <person name="Sharma T.R."/>
            <person name="Mohapatra T."/>
            <person name="Singh N.K."/>
            <person name="Messing J."/>
            <person name="Nelson A.B."/>
            <person name="Fuks G."/>
            <person name="Kavchok S."/>
            <person name="Keizer G."/>
            <person name="Linton E."/>
            <person name="Llaca V."/>
            <person name="Song R."/>
            <person name="Tanyolac B."/>
            <person name="Young S."/>
            <person name="Ho-Il K."/>
            <person name="Hahn J.H."/>
            <person name="Sangsakoo G."/>
            <person name="Vanavichit A."/>
            <person name="de Mattos Luiz.A.T."/>
            <person name="Zimmer P.D."/>
            <person name="Malone G."/>
            <person name="Dellagostin O."/>
            <person name="de Oliveira A.C."/>
            <person name="Bevan M."/>
            <person name="Bancroft I."/>
            <person name="Minx P."/>
            <person name="Cordum H."/>
            <person name="Wilson R."/>
            <person name="Cheng Z."/>
            <person name="Jin W."/>
            <person name="Jiang J."/>
            <person name="Leong S.A."/>
            <person name="Iwama H."/>
            <person name="Gojobori T."/>
            <person name="Itoh T."/>
            <person name="Niimura Y."/>
            <person name="Fujii Y."/>
            <person name="Habara T."/>
            <person name="Sakai H."/>
            <person name="Sato Y."/>
            <person name="Wilson G."/>
            <person name="Kumar K."/>
            <person name="McCouch S."/>
            <person name="Juretic N."/>
            <person name="Hoen D."/>
            <person name="Wright S."/>
            <person name="Bruskiewich R."/>
            <person name="Bureau T."/>
            <person name="Miyao A."/>
            <person name="Hirochika H."/>
            <person name="Nishikawa T."/>
            <person name="Kadowaki K."/>
            <person name="Sugiura M."/>
            <person name="Burr B."/>
            <person name="Sasaki T."/>
        </authorList>
    </citation>
    <scope>NUCLEOTIDE SEQUENCE [LARGE SCALE GENOMIC DNA]</scope>
    <source>
        <strain evidence="3">cv. Nipponbare</strain>
    </source>
</reference>
<evidence type="ECO:0000313" key="3">
    <source>
        <dbReference type="Proteomes" id="UP000000763"/>
    </source>
</evidence>
<feature type="compositionally biased region" description="Polar residues" evidence="1">
    <location>
        <begin position="125"/>
        <end position="135"/>
    </location>
</feature>
<dbReference type="EMBL" id="AC145273">
    <property type="protein sequence ID" value="AAT47460.1"/>
    <property type="molecule type" value="Genomic_DNA"/>
</dbReference>
<accession>Q6I541</accession>
<feature type="region of interest" description="Disordered" evidence="1">
    <location>
        <begin position="1"/>
        <end position="375"/>
    </location>
</feature>
<feature type="compositionally biased region" description="Gly residues" evidence="1">
    <location>
        <begin position="222"/>
        <end position="236"/>
    </location>
</feature>
<feature type="compositionally biased region" description="Basic and acidic residues" evidence="1">
    <location>
        <begin position="257"/>
        <end position="279"/>
    </location>
</feature>
<evidence type="ECO:0000313" key="2">
    <source>
        <dbReference type="EMBL" id="AAT47460.1"/>
    </source>
</evidence>
<proteinExistence type="predicted"/>
<sequence length="375" mass="39419">MNRVPTSWGFIYPRVNKPRGGARGPGPRGWGPRGSLTVHGGPGARGLRRPAPWVPRVSRTRGRGRLTAGPHMAAAGRARRRPRRHSRREAAHPRPDGRRRRPPARRCGARERGGKGEVKRRSTAHPRSTATTGTVTRAEKGGGAARVDEDGGAPAVGVRNGGVDEVAGDAVKPKVATPRREVVRGDDGGGPELGGDGGERERRRELDSDGERGRRVAETVEGGTGKVYIGLGGGESGRTRGKRARKIRSPLMAPARLGERFPNESEGEREGKMGGKREGITGNISPLLIARGADGGGGIRGGGGARARARRRERREVGDDGWAPPVSEGGGRARPSAARARGEGAGWAAGERREREGGSWAGPAQEGVGEGKGTF</sequence>
<feature type="compositionally biased region" description="Basic residues" evidence="1">
    <location>
        <begin position="77"/>
        <end position="87"/>
    </location>
</feature>
<feature type="compositionally biased region" description="Basic and acidic residues" evidence="1">
    <location>
        <begin position="197"/>
        <end position="218"/>
    </location>
</feature>
<feature type="compositionally biased region" description="Basic residues" evidence="1">
    <location>
        <begin position="239"/>
        <end position="248"/>
    </location>
</feature>
<feature type="compositionally biased region" description="Basic and acidic residues" evidence="1">
    <location>
        <begin position="178"/>
        <end position="187"/>
    </location>
</feature>
<protein>
    <recommendedName>
        <fullName evidence="4">Pr1-like protein</fullName>
    </recommendedName>
</protein>
<feature type="compositionally biased region" description="Basic and acidic residues" evidence="1">
    <location>
        <begin position="108"/>
        <end position="120"/>
    </location>
</feature>
<evidence type="ECO:0008006" key="4">
    <source>
        <dbReference type="Google" id="ProtNLM"/>
    </source>
</evidence>
<dbReference type="AlphaFoldDB" id="Q6I541"/>